<gene>
    <name evidence="1" type="ORF">ASZ90_008574</name>
</gene>
<comment type="caution">
    <text evidence="1">The sequence shown here is derived from an EMBL/GenBank/DDBJ whole genome shotgun (WGS) entry which is preliminary data.</text>
</comment>
<reference evidence="1" key="1">
    <citation type="journal article" date="2015" name="Proc. Natl. Acad. Sci. U.S.A.">
        <title>Networks of energetic and metabolic interactions define dynamics in microbial communities.</title>
        <authorList>
            <person name="Embree M."/>
            <person name="Liu J.K."/>
            <person name="Al-Bassam M.M."/>
            <person name="Zengler K."/>
        </authorList>
    </citation>
    <scope>NUCLEOTIDE SEQUENCE</scope>
</reference>
<evidence type="ECO:0000313" key="1">
    <source>
        <dbReference type="EMBL" id="KUG21653.1"/>
    </source>
</evidence>
<sequence>MITGGEDMNGIIDAYLIRTFGATGEAGKETGIGKGSIPGVLKDYRQEKKREWSILQGRKADLAPDLIPDMEDHNN</sequence>
<dbReference type="AlphaFoldDB" id="A0A0W8FL46"/>
<dbReference type="EMBL" id="LNQE01001034">
    <property type="protein sequence ID" value="KUG21653.1"/>
    <property type="molecule type" value="Genomic_DNA"/>
</dbReference>
<proteinExistence type="predicted"/>
<accession>A0A0W8FL46</accession>
<name>A0A0W8FL46_9ZZZZ</name>
<protein>
    <submittedName>
        <fullName evidence="1">Uncharacterized protein</fullName>
    </submittedName>
</protein>
<organism evidence="1">
    <name type="scientific">hydrocarbon metagenome</name>
    <dbReference type="NCBI Taxonomy" id="938273"/>
    <lineage>
        <taxon>unclassified sequences</taxon>
        <taxon>metagenomes</taxon>
        <taxon>ecological metagenomes</taxon>
    </lineage>
</organism>